<dbReference type="InterPro" id="IPR050097">
    <property type="entry name" value="Ferredoxin-NADP_redctase_2"/>
</dbReference>
<dbReference type="InterPro" id="IPR023753">
    <property type="entry name" value="FAD/NAD-binding_dom"/>
</dbReference>
<evidence type="ECO:0000256" key="4">
    <source>
        <dbReference type="ARBA" id="ARBA00023002"/>
    </source>
</evidence>
<evidence type="ECO:0000256" key="3">
    <source>
        <dbReference type="ARBA" id="ARBA00022827"/>
    </source>
</evidence>
<dbReference type="PRINTS" id="PR00469">
    <property type="entry name" value="PNDRDTASEII"/>
</dbReference>
<keyword evidence="3 7" id="KW-0274">FAD</keyword>
<dbReference type="Proteomes" id="UP001163821">
    <property type="component" value="Unassembled WGS sequence"/>
</dbReference>
<keyword evidence="4 7" id="KW-0560">Oxidoreductase</keyword>
<comment type="catalytic activity">
    <reaction evidence="7">
        <text>[thioredoxin]-dithiol + NADP(+) = [thioredoxin]-disulfide + NADPH + H(+)</text>
        <dbReference type="Rhea" id="RHEA:20345"/>
        <dbReference type="Rhea" id="RHEA-COMP:10698"/>
        <dbReference type="Rhea" id="RHEA-COMP:10700"/>
        <dbReference type="ChEBI" id="CHEBI:15378"/>
        <dbReference type="ChEBI" id="CHEBI:29950"/>
        <dbReference type="ChEBI" id="CHEBI:50058"/>
        <dbReference type="ChEBI" id="CHEBI:57783"/>
        <dbReference type="ChEBI" id="CHEBI:58349"/>
        <dbReference type="EC" id="1.8.1.9"/>
    </reaction>
</comment>
<evidence type="ECO:0000256" key="1">
    <source>
        <dbReference type="ARBA" id="ARBA00009333"/>
    </source>
</evidence>
<dbReference type="Pfam" id="PF07992">
    <property type="entry name" value="Pyr_redox_2"/>
    <property type="match status" value="1"/>
</dbReference>
<accession>A0AA41Y7B7</accession>
<dbReference type="PRINTS" id="PR00368">
    <property type="entry name" value="FADPNR"/>
</dbReference>
<dbReference type="EMBL" id="JAPAAF010000050">
    <property type="protein sequence ID" value="MCW0484754.1"/>
    <property type="molecule type" value="Genomic_DNA"/>
</dbReference>
<dbReference type="GO" id="GO:0004791">
    <property type="term" value="F:thioredoxin-disulfide reductase (NADPH) activity"/>
    <property type="evidence" value="ECO:0007669"/>
    <property type="project" value="UniProtKB-UniRule"/>
</dbReference>
<name>A0AA41Y7B7_9BACT</name>
<evidence type="ECO:0000313" key="10">
    <source>
        <dbReference type="EMBL" id="MCW0484754.1"/>
    </source>
</evidence>
<comment type="cofactor">
    <cofactor evidence="8">
        <name>FAD</name>
        <dbReference type="ChEBI" id="CHEBI:57692"/>
    </cofactor>
    <text evidence="8">Binds 1 FAD per subunit.</text>
</comment>
<dbReference type="SUPFAM" id="SSF51905">
    <property type="entry name" value="FAD/NAD(P)-binding domain"/>
    <property type="match status" value="1"/>
</dbReference>
<comment type="caution">
    <text evidence="10">The sequence shown here is derived from an EMBL/GenBank/DDBJ whole genome shotgun (WGS) entry which is preliminary data.</text>
</comment>
<evidence type="ECO:0000256" key="8">
    <source>
        <dbReference type="RuleBase" id="RU003881"/>
    </source>
</evidence>
<evidence type="ECO:0000256" key="2">
    <source>
        <dbReference type="ARBA" id="ARBA00022630"/>
    </source>
</evidence>
<evidence type="ECO:0000256" key="5">
    <source>
        <dbReference type="ARBA" id="ARBA00023157"/>
    </source>
</evidence>
<keyword evidence="8" id="KW-0521">NADP</keyword>
<evidence type="ECO:0000256" key="6">
    <source>
        <dbReference type="ARBA" id="ARBA00023284"/>
    </source>
</evidence>
<keyword evidence="11" id="KW-1185">Reference proteome</keyword>
<dbReference type="InterPro" id="IPR008255">
    <property type="entry name" value="Pyr_nucl-diS_OxRdtase_2_AS"/>
</dbReference>
<dbReference type="PROSITE" id="PS00573">
    <property type="entry name" value="PYRIDINE_REDOX_2"/>
    <property type="match status" value="1"/>
</dbReference>
<dbReference type="RefSeq" id="WP_282593345.1">
    <property type="nucleotide sequence ID" value="NZ_JAPAAF010000050.1"/>
</dbReference>
<proteinExistence type="inferred from homology"/>
<dbReference type="GO" id="GO:0005737">
    <property type="term" value="C:cytoplasm"/>
    <property type="evidence" value="ECO:0007669"/>
    <property type="project" value="InterPro"/>
</dbReference>
<evidence type="ECO:0000259" key="9">
    <source>
        <dbReference type="Pfam" id="PF07992"/>
    </source>
</evidence>
<dbReference type="Gene3D" id="3.50.50.60">
    <property type="entry name" value="FAD/NAD(P)-binding domain"/>
    <property type="match status" value="2"/>
</dbReference>
<evidence type="ECO:0000313" key="11">
    <source>
        <dbReference type="Proteomes" id="UP001163821"/>
    </source>
</evidence>
<comment type="subunit">
    <text evidence="7">Homodimer.</text>
</comment>
<reference evidence="10" key="1">
    <citation type="submission" date="2022-10" db="EMBL/GenBank/DDBJ databases">
        <title>Gaoshiqiia sediminis gen. nov., sp. nov., isolated from coastal sediment.</title>
        <authorList>
            <person name="Yu W.X."/>
            <person name="Mu D.S."/>
            <person name="Du J.Z."/>
            <person name="Liang Y.Q."/>
        </authorList>
    </citation>
    <scope>NUCLEOTIDE SEQUENCE</scope>
    <source>
        <strain evidence="10">A06</strain>
    </source>
</reference>
<keyword evidence="6 7" id="KW-0676">Redox-active center</keyword>
<dbReference type="NCBIfam" id="TIGR01292">
    <property type="entry name" value="TRX_reduct"/>
    <property type="match status" value="1"/>
</dbReference>
<protein>
    <recommendedName>
        <fullName evidence="7">Thioredoxin reductase</fullName>
        <ecNumber evidence="7">1.8.1.9</ecNumber>
    </recommendedName>
</protein>
<keyword evidence="2 7" id="KW-0285">Flavoprotein</keyword>
<organism evidence="10 11">
    <name type="scientific">Gaoshiqia sediminis</name>
    <dbReference type="NCBI Taxonomy" id="2986998"/>
    <lineage>
        <taxon>Bacteria</taxon>
        <taxon>Pseudomonadati</taxon>
        <taxon>Bacteroidota</taxon>
        <taxon>Bacteroidia</taxon>
        <taxon>Marinilabiliales</taxon>
        <taxon>Prolixibacteraceae</taxon>
        <taxon>Gaoshiqia</taxon>
    </lineage>
</organism>
<dbReference type="InterPro" id="IPR005982">
    <property type="entry name" value="Thioredox_Rdtase"/>
</dbReference>
<keyword evidence="5" id="KW-1015">Disulfide bond</keyword>
<dbReference type="InterPro" id="IPR036188">
    <property type="entry name" value="FAD/NAD-bd_sf"/>
</dbReference>
<evidence type="ECO:0000256" key="7">
    <source>
        <dbReference type="RuleBase" id="RU003880"/>
    </source>
</evidence>
<gene>
    <name evidence="10" type="primary">trxB</name>
    <name evidence="10" type="ORF">N2K84_18625</name>
</gene>
<dbReference type="GO" id="GO:0019430">
    <property type="term" value="P:removal of superoxide radicals"/>
    <property type="evidence" value="ECO:0007669"/>
    <property type="project" value="UniProtKB-UniRule"/>
</dbReference>
<comment type="similarity">
    <text evidence="1 7">Belongs to the class-II pyridine nucleotide-disulfide oxidoreductase family.</text>
</comment>
<dbReference type="PANTHER" id="PTHR48105">
    <property type="entry name" value="THIOREDOXIN REDUCTASE 1-RELATED-RELATED"/>
    <property type="match status" value="1"/>
</dbReference>
<sequence length="332" mass="35856">MFKSLDLNENEKPNTNPAGETERVKCLIIGSGPAGYTAAIYAARANLSPVMYEGLQPGGQLTTTTEVENYPGYPEGVTGPVMMEDFKKQAERFGTDVRFGFATKVDFSGDIHKVWIDGKKLIEAETVILATGATAKYLGIDDEKKYAGGGVSACATCDGFFYRGKDVAVVGGGDTAAEEAIYLAGLARKVYMIVRRDELRASKVMAERVMKTPNIEVLWKHQTKGLYGNGVVEGAVLWKNKGEANEEEVTIKIDGFFLAIGHKPNSDFVAEYLNLDEVGYIKTIPGTSKTNVPGVFACGDVQDPIYRQAVTAAGSGCMAAIDAERYLSEKHS</sequence>
<feature type="domain" description="FAD/NAD(P)-binding" evidence="9">
    <location>
        <begin position="25"/>
        <end position="316"/>
    </location>
</feature>
<dbReference type="AlphaFoldDB" id="A0AA41Y7B7"/>
<dbReference type="EC" id="1.8.1.9" evidence="7"/>